<dbReference type="PANTHER" id="PTHR24321">
    <property type="entry name" value="DEHYDROGENASES, SHORT CHAIN"/>
    <property type="match status" value="1"/>
</dbReference>
<protein>
    <submittedName>
        <fullName evidence="3">Dehydrogenases with different specificities (Related to short-chain alcohol dehydrogenases)</fullName>
    </submittedName>
</protein>
<dbReference type="PRINTS" id="PR00081">
    <property type="entry name" value="GDHRDH"/>
</dbReference>
<dbReference type="InterPro" id="IPR002347">
    <property type="entry name" value="SDR_fam"/>
</dbReference>
<dbReference type="PRINTS" id="PR00080">
    <property type="entry name" value="SDRFAMILY"/>
</dbReference>
<accession>A0A2P9HDG4</accession>
<evidence type="ECO:0000256" key="2">
    <source>
        <dbReference type="ARBA" id="ARBA00023002"/>
    </source>
</evidence>
<dbReference type="Proteomes" id="UP000246073">
    <property type="component" value="Unassembled WGS sequence"/>
</dbReference>
<dbReference type="InterPro" id="IPR036291">
    <property type="entry name" value="NAD(P)-bd_dom_sf"/>
</dbReference>
<evidence type="ECO:0000313" key="3">
    <source>
        <dbReference type="EMBL" id="SPL61900.1"/>
    </source>
</evidence>
<name>A0A2P9HDG4_9HYPH</name>
<dbReference type="Gene3D" id="3.40.50.720">
    <property type="entry name" value="NAD(P)-binding Rossmann-like Domain"/>
    <property type="match status" value="1"/>
</dbReference>
<dbReference type="GO" id="GO:0016491">
    <property type="term" value="F:oxidoreductase activity"/>
    <property type="evidence" value="ECO:0007669"/>
    <property type="project" value="UniProtKB-KW"/>
</dbReference>
<dbReference type="SUPFAM" id="SSF51735">
    <property type="entry name" value="NAD(P)-binding Rossmann-fold domains"/>
    <property type="match status" value="1"/>
</dbReference>
<dbReference type="EMBL" id="OOFM01000001">
    <property type="protein sequence ID" value="SPL61900.1"/>
    <property type="molecule type" value="Genomic_DNA"/>
</dbReference>
<reference evidence="4" key="1">
    <citation type="submission" date="2017-12" db="EMBL/GenBank/DDBJ databases">
        <authorList>
            <person name="Diaz M."/>
        </authorList>
    </citation>
    <scope>NUCLEOTIDE SEQUENCE [LARGE SCALE GENOMIC DNA]</scope>
    <source>
        <strain evidence="4">FI11154</strain>
    </source>
</reference>
<evidence type="ECO:0000313" key="4">
    <source>
        <dbReference type="Proteomes" id="UP000246073"/>
    </source>
</evidence>
<keyword evidence="2" id="KW-0560">Oxidoreductase</keyword>
<organism evidence="3 4">
    <name type="scientific">Ochrobactrum soli</name>
    <dbReference type="NCBI Taxonomy" id="2448455"/>
    <lineage>
        <taxon>Bacteria</taxon>
        <taxon>Pseudomonadati</taxon>
        <taxon>Pseudomonadota</taxon>
        <taxon>Alphaproteobacteria</taxon>
        <taxon>Hyphomicrobiales</taxon>
        <taxon>Brucellaceae</taxon>
        <taxon>Brucella/Ochrobactrum group</taxon>
        <taxon>Ochrobactrum</taxon>
    </lineage>
</organism>
<dbReference type="InterPro" id="IPR020904">
    <property type="entry name" value="Sc_DH/Rdtase_CS"/>
</dbReference>
<dbReference type="PANTHER" id="PTHR24321:SF8">
    <property type="entry name" value="ESTRADIOL 17-BETA-DEHYDROGENASE 8-RELATED"/>
    <property type="match status" value="1"/>
</dbReference>
<sequence>MSKTTELARYHGRVALVTGGLGAMGLAIGRRLTEEGAIVYLADLTADDAGRITEAYQGVTLPKVLTLDVSSAESWDEAINTILAESGALHLLVNNAGVITPVPQPITDIPLDEFHRVLKVNLDGVLLGTQAALKAMKQGAGAAIVNLGSLAAYTGSADNGTYGVSKGAVRSLTKHAALSAARNGHDVRINVVHPGYVWTPLVAAKAASQFGTEDAAREAFSKMNPSGRIVEPCDVAAAIAFLGSSDARMIHGADLVIDGGRLIQ</sequence>
<dbReference type="FunFam" id="3.40.50.720:FF:000084">
    <property type="entry name" value="Short-chain dehydrogenase reductase"/>
    <property type="match status" value="1"/>
</dbReference>
<dbReference type="PROSITE" id="PS00061">
    <property type="entry name" value="ADH_SHORT"/>
    <property type="match status" value="1"/>
</dbReference>
<proteinExistence type="inferred from homology"/>
<comment type="similarity">
    <text evidence="1">Belongs to the short-chain dehydrogenases/reductases (SDR) family.</text>
</comment>
<dbReference type="AlphaFoldDB" id="A0A2P9HDG4"/>
<dbReference type="Pfam" id="PF13561">
    <property type="entry name" value="adh_short_C2"/>
    <property type="match status" value="1"/>
</dbReference>
<gene>
    <name evidence="3" type="ORF">OHAE_4692</name>
</gene>
<dbReference type="RefSeq" id="WP_210205540.1">
    <property type="nucleotide sequence ID" value="NZ_OOFM01000001.1"/>
</dbReference>
<evidence type="ECO:0000256" key="1">
    <source>
        <dbReference type="ARBA" id="ARBA00006484"/>
    </source>
</evidence>